<keyword evidence="2" id="KW-0808">Transferase</keyword>
<dbReference type="Proteomes" id="UP001305928">
    <property type="component" value="Chromosome"/>
</dbReference>
<dbReference type="InterPro" id="IPR041698">
    <property type="entry name" value="Methyltransf_25"/>
</dbReference>
<feature type="domain" description="Methyltransferase" evidence="1">
    <location>
        <begin position="40"/>
        <end position="135"/>
    </location>
</feature>
<dbReference type="Pfam" id="PF13649">
    <property type="entry name" value="Methyltransf_25"/>
    <property type="match status" value="1"/>
</dbReference>
<evidence type="ECO:0000313" key="2">
    <source>
        <dbReference type="EMBL" id="WPC03969.1"/>
    </source>
</evidence>
<organism evidence="2 3">
    <name type="scientific">Pseudomonas benzenivorans</name>
    <dbReference type="NCBI Taxonomy" id="556533"/>
    <lineage>
        <taxon>Bacteria</taxon>
        <taxon>Pseudomonadati</taxon>
        <taxon>Pseudomonadota</taxon>
        <taxon>Gammaproteobacteria</taxon>
        <taxon>Pseudomonadales</taxon>
        <taxon>Pseudomonadaceae</taxon>
        <taxon>Pseudomonas</taxon>
    </lineage>
</organism>
<dbReference type="CDD" id="cd02440">
    <property type="entry name" value="AdoMet_MTases"/>
    <property type="match status" value="1"/>
</dbReference>
<evidence type="ECO:0000259" key="1">
    <source>
        <dbReference type="Pfam" id="PF13649"/>
    </source>
</evidence>
<dbReference type="SUPFAM" id="SSF53335">
    <property type="entry name" value="S-adenosyl-L-methionine-dependent methyltransferases"/>
    <property type="match status" value="1"/>
</dbReference>
<dbReference type="GO" id="GO:0032259">
    <property type="term" value="P:methylation"/>
    <property type="evidence" value="ECO:0007669"/>
    <property type="project" value="UniProtKB-KW"/>
</dbReference>
<protein>
    <submittedName>
        <fullName evidence="2">Class I SAM-dependent methyltransferase</fullName>
        <ecNumber evidence="2">2.1.-.-</ecNumber>
    </submittedName>
</protein>
<dbReference type="InterPro" id="IPR029063">
    <property type="entry name" value="SAM-dependent_MTases_sf"/>
</dbReference>
<sequence length="251" mass="28840">MENRYGTLASWVYDLDKPIGRSFGDIEFYAQRLHDCRGPILEPAVGNGRVLLPLLREGLDVQGFDASEEMLERCRAHARHLGLEPALSCQRFESFAYEQRFAAVIVPAGSFQLVTDFAQARAVLRRFREHLQADGRLIIDLDPCGALIRNEGSTRSWTVSDDEWLTLTEQPLHVDFVDQTRHSYLRYEHWCHGRLASAELERFSLRWWGVAEFELLLRQEGFTDICVFADYQPGQAPKQGCAMISFEARRT</sequence>
<dbReference type="RefSeq" id="WP_318642772.1">
    <property type="nucleotide sequence ID" value="NZ_CP137892.1"/>
</dbReference>
<keyword evidence="2" id="KW-0489">Methyltransferase</keyword>
<gene>
    <name evidence="2" type="ORF">SBP02_14445</name>
</gene>
<accession>A0ABZ0PTX9</accession>
<proteinExistence type="predicted"/>
<dbReference type="EMBL" id="CP137892">
    <property type="protein sequence ID" value="WPC03969.1"/>
    <property type="molecule type" value="Genomic_DNA"/>
</dbReference>
<evidence type="ECO:0000313" key="3">
    <source>
        <dbReference type="Proteomes" id="UP001305928"/>
    </source>
</evidence>
<dbReference type="Gene3D" id="3.40.50.150">
    <property type="entry name" value="Vaccinia Virus protein VP39"/>
    <property type="match status" value="1"/>
</dbReference>
<reference evidence="2 3" key="1">
    <citation type="submission" date="2023-11" db="EMBL/GenBank/DDBJ databases">
        <title>Complete genome of Pseudomonas benzenivorans BA3361.</title>
        <authorList>
            <person name="Shin S.Y."/>
            <person name="Song J."/>
            <person name="Kang H."/>
        </authorList>
    </citation>
    <scope>NUCLEOTIDE SEQUENCE [LARGE SCALE GENOMIC DNA]</scope>
    <source>
        <strain evidence="2 3">HNIBRBA3361</strain>
    </source>
</reference>
<name>A0ABZ0PTX9_9PSED</name>
<dbReference type="GO" id="GO:0008168">
    <property type="term" value="F:methyltransferase activity"/>
    <property type="evidence" value="ECO:0007669"/>
    <property type="project" value="UniProtKB-KW"/>
</dbReference>
<dbReference type="EC" id="2.1.-.-" evidence="2"/>
<dbReference type="Gene3D" id="2.20.130.10">
    <property type="entry name" value="CAC2371-like domains"/>
    <property type="match status" value="1"/>
</dbReference>
<keyword evidence="3" id="KW-1185">Reference proteome</keyword>